<protein>
    <submittedName>
        <fullName evidence="1">Uncharacterized protein</fullName>
    </submittedName>
</protein>
<gene>
    <name evidence="1" type="ORF">AKJ45_02835</name>
</gene>
<keyword evidence="2" id="KW-1185">Reference proteome</keyword>
<comment type="caution">
    <text evidence="1">The sequence shown here is derived from an EMBL/GenBank/DDBJ whole genome shotgun (WGS) entry which is preliminary data.</text>
</comment>
<name>A0A133V988_9EURY</name>
<proteinExistence type="predicted"/>
<dbReference type="EMBL" id="LHXZ01000037">
    <property type="protein sequence ID" value="KXB03013.1"/>
    <property type="molecule type" value="Genomic_DNA"/>
</dbReference>
<dbReference type="AlphaFoldDB" id="A0A133V988"/>
<accession>A0A133V988</accession>
<evidence type="ECO:0000313" key="2">
    <source>
        <dbReference type="Proteomes" id="UP000070565"/>
    </source>
</evidence>
<evidence type="ECO:0000313" key="1">
    <source>
        <dbReference type="EMBL" id="KXB03013.1"/>
    </source>
</evidence>
<dbReference type="Proteomes" id="UP000070565">
    <property type="component" value="Unassembled WGS sequence"/>
</dbReference>
<reference evidence="1 2" key="1">
    <citation type="journal article" date="2016" name="Sci. Rep.">
        <title>Metabolic traits of an uncultured archaeal lineage -MSBL1- from brine pools of the Red Sea.</title>
        <authorList>
            <person name="Mwirichia R."/>
            <person name="Alam I."/>
            <person name="Rashid M."/>
            <person name="Vinu M."/>
            <person name="Ba-Alawi W."/>
            <person name="Anthony Kamau A."/>
            <person name="Kamanda Ngugi D."/>
            <person name="Goker M."/>
            <person name="Klenk H.P."/>
            <person name="Bajic V."/>
            <person name="Stingl U."/>
        </authorList>
    </citation>
    <scope>NUCLEOTIDE SEQUENCE [LARGE SCALE GENOMIC DNA]</scope>
    <source>
        <strain evidence="1">SCGC-AAA261F19</strain>
    </source>
</reference>
<sequence>MPEKSYELFLHWKQGDDFAEELEKADTTEEALRNWAETFEEHAKHCRELAEIFEGKDIEAYADTHHISFVDDEEVLKKAVKKGLLEVVDIPEEE</sequence>
<organism evidence="1 2">
    <name type="scientific">candidate division MSBL1 archaeon SCGC-AAA261F19</name>
    <dbReference type="NCBI Taxonomy" id="1698275"/>
    <lineage>
        <taxon>Archaea</taxon>
        <taxon>Methanobacteriati</taxon>
        <taxon>Methanobacteriota</taxon>
        <taxon>candidate division MSBL1</taxon>
    </lineage>
</organism>